<name>A0A8J3V6R1_9ACTN</name>
<accession>A0A8J3V6R1</accession>
<proteinExistence type="predicted"/>
<dbReference type="EMBL" id="BOOR01000055">
    <property type="protein sequence ID" value="GII57713.1"/>
    <property type="molecule type" value="Genomic_DNA"/>
</dbReference>
<dbReference type="AlphaFoldDB" id="A0A8J3V6R1"/>
<reference evidence="1" key="1">
    <citation type="submission" date="2021-01" db="EMBL/GenBank/DDBJ databases">
        <title>Whole genome shotgun sequence of Planotetraspora thailandica NBRC 104271.</title>
        <authorList>
            <person name="Komaki H."/>
            <person name="Tamura T."/>
        </authorList>
    </citation>
    <scope>NUCLEOTIDE SEQUENCE</scope>
    <source>
        <strain evidence="1">NBRC 104271</strain>
    </source>
</reference>
<keyword evidence="2" id="KW-1185">Reference proteome</keyword>
<gene>
    <name evidence="1" type="ORF">Pth03_61020</name>
</gene>
<comment type="caution">
    <text evidence="1">The sequence shown here is derived from an EMBL/GenBank/DDBJ whole genome shotgun (WGS) entry which is preliminary data.</text>
</comment>
<evidence type="ECO:0000313" key="2">
    <source>
        <dbReference type="Proteomes" id="UP000605992"/>
    </source>
</evidence>
<evidence type="ECO:0000313" key="1">
    <source>
        <dbReference type="EMBL" id="GII57713.1"/>
    </source>
</evidence>
<protein>
    <submittedName>
        <fullName evidence="1">Uncharacterized protein</fullName>
    </submittedName>
</protein>
<sequence>MGFFRVSGVATLPMKIMRCRERQWRAHRDERGEPAVRYRTAVVIPQSRYEVILVSSLALAAGCAAGIDRL</sequence>
<organism evidence="1 2">
    <name type="scientific">Planotetraspora thailandica</name>
    <dbReference type="NCBI Taxonomy" id="487172"/>
    <lineage>
        <taxon>Bacteria</taxon>
        <taxon>Bacillati</taxon>
        <taxon>Actinomycetota</taxon>
        <taxon>Actinomycetes</taxon>
        <taxon>Streptosporangiales</taxon>
        <taxon>Streptosporangiaceae</taxon>
        <taxon>Planotetraspora</taxon>
    </lineage>
</organism>
<dbReference type="Proteomes" id="UP000605992">
    <property type="component" value="Unassembled WGS sequence"/>
</dbReference>